<accession>A0ABV4HPE8</accession>
<organism evidence="1 2">
    <name type="scientific">Luteimonas salinilitoris</name>
    <dbReference type="NCBI Taxonomy" id="3237697"/>
    <lineage>
        <taxon>Bacteria</taxon>
        <taxon>Pseudomonadati</taxon>
        <taxon>Pseudomonadota</taxon>
        <taxon>Gammaproteobacteria</taxon>
        <taxon>Lysobacterales</taxon>
        <taxon>Lysobacteraceae</taxon>
        <taxon>Luteimonas</taxon>
    </lineage>
</organism>
<evidence type="ECO:0008006" key="3">
    <source>
        <dbReference type="Google" id="ProtNLM"/>
    </source>
</evidence>
<proteinExistence type="predicted"/>
<comment type="caution">
    <text evidence="1">The sequence shown here is derived from an EMBL/GenBank/DDBJ whole genome shotgun (WGS) entry which is preliminary data.</text>
</comment>
<dbReference type="RefSeq" id="WP_370564055.1">
    <property type="nucleotide sequence ID" value="NZ_JBFWIB010000006.1"/>
</dbReference>
<evidence type="ECO:0000313" key="2">
    <source>
        <dbReference type="Proteomes" id="UP001566331"/>
    </source>
</evidence>
<dbReference type="Proteomes" id="UP001566331">
    <property type="component" value="Unassembled WGS sequence"/>
</dbReference>
<keyword evidence="2" id="KW-1185">Reference proteome</keyword>
<evidence type="ECO:0000313" key="1">
    <source>
        <dbReference type="EMBL" id="MEZ0474063.1"/>
    </source>
</evidence>
<sequence>MTALRKKQFERAMLHGLLQQLAIPAQFLSGEFESPDLAIVLDGSTIGVEITEIQKSKEERARRAPKDDILERAKRGYEAQNGPPLSVCFSFFDKADLRTVNRSDLSRRIVEFLLSLRLEHEYDVVAVSGERLPSMLRQYFRELRFWRESRRGIWQCSEASWVAPLTKEILQERVDVKQELLPDYRAKGYDTYWLLICAHPTNPACRFEAARDFDPAHVQSSFDRTFFYDCWHALELGLAAGPNR</sequence>
<reference evidence="1 2" key="1">
    <citation type="submission" date="2024-07" db="EMBL/GenBank/DDBJ databases">
        <title>Luteimonas salilacus sp. nov., isolated from the shore soil of Salt Lake in Tibet of China.</title>
        <authorList>
            <person name="Zhang X."/>
            <person name="Li A."/>
        </authorList>
    </citation>
    <scope>NUCLEOTIDE SEQUENCE [LARGE SCALE GENOMIC DNA]</scope>
    <source>
        <strain evidence="1 2">B3-2-R+30</strain>
    </source>
</reference>
<protein>
    <recommendedName>
        <fullName evidence="3">Restriction endonuclease</fullName>
    </recommendedName>
</protein>
<dbReference type="EMBL" id="JBFWIC010000005">
    <property type="protein sequence ID" value="MEZ0474063.1"/>
    <property type="molecule type" value="Genomic_DNA"/>
</dbReference>
<gene>
    <name evidence="1" type="ORF">AB6713_05455</name>
</gene>
<name>A0ABV4HPE8_9GAMM</name>